<dbReference type="EMBL" id="JBBKTX010000009">
    <property type="protein sequence ID" value="MFK4752539.1"/>
    <property type="molecule type" value="Genomic_DNA"/>
</dbReference>
<evidence type="ECO:0000256" key="2">
    <source>
        <dbReference type="ARBA" id="ARBA00006601"/>
    </source>
</evidence>
<comment type="caution">
    <text evidence="10">The sequence shown here is derived from an EMBL/GenBank/DDBJ whole genome shotgun (WGS) entry which is preliminary data.</text>
</comment>
<evidence type="ECO:0000256" key="1">
    <source>
        <dbReference type="ARBA" id="ARBA00004701"/>
    </source>
</evidence>
<sequence>MEIVVIGAGYIGLVTAACFAEMGNRVHCVDPRSEVIQQLNNGLVTVAEPGLERIVLDNYRAGRLLFGTNLGPAVANAAVCFLAIGNPGESEGVADAAEIIAQAAQLADWLQGYTLIATKSTVPVGTTEKIRDVMTARLADRDGVSFDMVANPEFMKEGSAIDDFMSPDRIIVGLDCDRARTLMEELYQGFSRNRDKMLYMGIRDAEMTKFAATAMLATRISFMNEMATLSEYLGVDIEQVRKGIGSDSRIGYSFIYPGCGYGGSCFPRDVRTLIGMARENGFEATLLDAVEARNQAQKRRLFEKLVERFNEDMQGKTIAVWGLAFKPGTADMHESSAIALINQLVTAGARVRAYDPMCNELARQHFPSQYFTDGVLELANHQYDAVVDADALVLVTEWKPFRQPDFIVIKKLLRQPVIIDGRNQYDPQVLLAQGFDYSGVGRNVG</sequence>
<dbReference type="SUPFAM" id="SSF52413">
    <property type="entry name" value="UDP-glucose/GDP-mannose dehydrogenase C-terminal domain"/>
    <property type="match status" value="1"/>
</dbReference>
<dbReference type="Gene3D" id="1.20.5.100">
    <property type="entry name" value="Cytochrome c1, transmembrane anchor, C-terminal"/>
    <property type="match status" value="1"/>
</dbReference>
<dbReference type="Gene3D" id="3.40.50.720">
    <property type="entry name" value="NAD(P)-binding Rossmann-like Domain"/>
    <property type="match status" value="2"/>
</dbReference>
<name>A0ABW8NHU7_9GAMM</name>
<protein>
    <recommendedName>
        <fullName evidence="4 8">UDP-glucose 6-dehydrogenase</fullName>
        <ecNumber evidence="3 8">1.1.1.22</ecNumber>
    </recommendedName>
</protein>
<evidence type="ECO:0000259" key="9">
    <source>
        <dbReference type="SMART" id="SM00984"/>
    </source>
</evidence>
<dbReference type="InterPro" id="IPR036291">
    <property type="entry name" value="NAD(P)-bd_dom_sf"/>
</dbReference>
<dbReference type="Pfam" id="PF03720">
    <property type="entry name" value="UDPG_MGDP_dh_C"/>
    <property type="match status" value="1"/>
</dbReference>
<evidence type="ECO:0000256" key="8">
    <source>
        <dbReference type="PIRNR" id="PIRNR000124"/>
    </source>
</evidence>
<gene>
    <name evidence="10" type="ORF">WG929_08980</name>
</gene>
<dbReference type="InterPro" id="IPR014026">
    <property type="entry name" value="UDP-Glc/GDP-Man_DH_dimer"/>
</dbReference>
<comment type="pathway">
    <text evidence="1">Nucleotide-sugar biosynthesis; UDP-alpha-D-glucuronate biosynthesis; UDP-alpha-D-glucuronate from UDP-alpha-D-glucose: step 1/1.</text>
</comment>
<dbReference type="GO" id="GO:0016491">
    <property type="term" value="F:oxidoreductase activity"/>
    <property type="evidence" value="ECO:0007669"/>
    <property type="project" value="UniProtKB-KW"/>
</dbReference>
<dbReference type="PIRSF" id="PIRSF000124">
    <property type="entry name" value="UDPglc_GDPman_dh"/>
    <property type="match status" value="1"/>
</dbReference>
<dbReference type="SMART" id="SM00984">
    <property type="entry name" value="UDPG_MGDP_dh_C"/>
    <property type="match status" value="1"/>
</dbReference>
<feature type="domain" description="UDP-glucose/GDP-mannose dehydrogenase C-terminal" evidence="9">
    <location>
        <begin position="319"/>
        <end position="427"/>
    </location>
</feature>
<dbReference type="InterPro" id="IPR028357">
    <property type="entry name" value="UDPglc_DH_bac"/>
</dbReference>
<dbReference type="Pfam" id="PF00984">
    <property type="entry name" value="UDPG_MGDP_dh"/>
    <property type="match status" value="1"/>
</dbReference>
<dbReference type="InterPro" id="IPR008927">
    <property type="entry name" value="6-PGluconate_DH-like_C_sf"/>
</dbReference>
<dbReference type="PIRSF" id="PIRSF500134">
    <property type="entry name" value="UDPglc_DH_bac"/>
    <property type="match status" value="1"/>
</dbReference>
<evidence type="ECO:0000256" key="6">
    <source>
        <dbReference type="ARBA" id="ARBA00023027"/>
    </source>
</evidence>
<proteinExistence type="inferred from homology"/>
<dbReference type="NCBIfam" id="TIGR03026">
    <property type="entry name" value="NDP-sugDHase"/>
    <property type="match status" value="1"/>
</dbReference>
<dbReference type="PANTHER" id="PTHR43750:SF3">
    <property type="entry name" value="UDP-GLUCOSE 6-DEHYDROGENASE TUAD"/>
    <property type="match status" value="1"/>
</dbReference>
<dbReference type="RefSeq" id="WP_416205768.1">
    <property type="nucleotide sequence ID" value="NZ_JBBKTX010000009.1"/>
</dbReference>
<evidence type="ECO:0000313" key="11">
    <source>
        <dbReference type="Proteomes" id="UP001620597"/>
    </source>
</evidence>
<comment type="catalytic activity">
    <reaction evidence="7 8">
        <text>UDP-alpha-D-glucose + 2 NAD(+) + H2O = UDP-alpha-D-glucuronate + 2 NADH + 3 H(+)</text>
        <dbReference type="Rhea" id="RHEA:23596"/>
        <dbReference type="ChEBI" id="CHEBI:15377"/>
        <dbReference type="ChEBI" id="CHEBI:15378"/>
        <dbReference type="ChEBI" id="CHEBI:57540"/>
        <dbReference type="ChEBI" id="CHEBI:57945"/>
        <dbReference type="ChEBI" id="CHEBI:58052"/>
        <dbReference type="ChEBI" id="CHEBI:58885"/>
        <dbReference type="EC" id="1.1.1.22"/>
    </reaction>
</comment>
<dbReference type="SUPFAM" id="SSF51735">
    <property type="entry name" value="NAD(P)-binding Rossmann-fold domains"/>
    <property type="match status" value="1"/>
</dbReference>
<reference evidence="10 11" key="1">
    <citation type="submission" date="2024-03" db="EMBL/GenBank/DDBJ databases">
        <title>High-quality draft genome sequence of Oceanobacter sp. wDCs-4.</title>
        <authorList>
            <person name="Dong C."/>
        </authorList>
    </citation>
    <scope>NUCLEOTIDE SEQUENCE [LARGE SCALE GENOMIC DNA]</scope>
    <source>
        <strain evidence="11">wDCs-4</strain>
    </source>
</reference>
<evidence type="ECO:0000256" key="4">
    <source>
        <dbReference type="ARBA" id="ARBA00015132"/>
    </source>
</evidence>
<dbReference type="Pfam" id="PF03721">
    <property type="entry name" value="UDPG_MGDP_dh_N"/>
    <property type="match status" value="1"/>
</dbReference>
<keyword evidence="6 8" id="KW-0520">NAD</keyword>
<keyword evidence="11" id="KW-1185">Reference proteome</keyword>
<dbReference type="PANTHER" id="PTHR43750">
    <property type="entry name" value="UDP-GLUCOSE 6-DEHYDROGENASE TUAD"/>
    <property type="match status" value="1"/>
</dbReference>
<dbReference type="InterPro" id="IPR014027">
    <property type="entry name" value="UDP-Glc/GDP-Man_DH_C"/>
</dbReference>
<evidence type="ECO:0000313" key="10">
    <source>
        <dbReference type="EMBL" id="MFK4752539.1"/>
    </source>
</evidence>
<evidence type="ECO:0000256" key="3">
    <source>
        <dbReference type="ARBA" id="ARBA00012954"/>
    </source>
</evidence>
<dbReference type="EC" id="1.1.1.22" evidence="3 8"/>
<evidence type="ECO:0000256" key="5">
    <source>
        <dbReference type="ARBA" id="ARBA00023002"/>
    </source>
</evidence>
<accession>A0ABW8NHU7</accession>
<dbReference type="InterPro" id="IPR017476">
    <property type="entry name" value="UDP-Glc/GDP-Man"/>
</dbReference>
<keyword evidence="5 8" id="KW-0560">Oxidoreductase</keyword>
<comment type="similarity">
    <text evidence="2 8">Belongs to the UDP-glucose/GDP-mannose dehydrogenase family.</text>
</comment>
<dbReference type="InterPro" id="IPR036220">
    <property type="entry name" value="UDP-Glc/GDP-Man_DH_C_sf"/>
</dbReference>
<organism evidence="10 11">
    <name type="scientific">Oceanobacter antarcticus</name>
    <dbReference type="NCBI Taxonomy" id="3133425"/>
    <lineage>
        <taxon>Bacteria</taxon>
        <taxon>Pseudomonadati</taxon>
        <taxon>Pseudomonadota</taxon>
        <taxon>Gammaproteobacteria</taxon>
        <taxon>Oceanospirillales</taxon>
        <taxon>Oceanospirillaceae</taxon>
        <taxon>Oceanobacter</taxon>
    </lineage>
</organism>
<dbReference type="InterPro" id="IPR001732">
    <property type="entry name" value="UDP-Glc/GDP-Man_DH_N"/>
</dbReference>
<dbReference type="SUPFAM" id="SSF48179">
    <property type="entry name" value="6-phosphogluconate dehydrogenase C-terminal domain-like"/>
    <property type="match status" value="1"/>
</dbReference>
<dbReference type="Proteomes" id="UP001620597">
    <property type="component" value="Unassembled WGS sequence"/>
</dbReference>
<evidence type="ECO:0000256" key="7">
    <source>
        <dbReference type="ARBA" id="ARBA00047473"/>
    </source>
</evidence>